<evidence type="ECO:0000256" key="2">
    <source>
        <dbReference type="ARBA" id="ARBA00004358"/>
    </source>
</evidence>
<dbReference type="GO" id="GO:0015031">
    <property type="term" value="P:protein transport"/>
    <property type="evidence" value="ECO:0007669"/>
    <property type="project" value="UniProtKB-KW"/>
</dbReference>
<evidence type="ECO:0000256" key="17">
    <source>
        <dbReference type="ARBA" id="ARBA00023329"/>
    </source>
</evidence>
<dbReference type="PANTHER" id="PTHR15071:SF0">
    <property type="entry name" value="MANNOSE 6-PHOSPHATE RECEPTOR-LIKE PROTEIN 1"/>
    <property type="match status" value="1"/>
</dbReference>
<keyword evidence="16" id="KW-1015">Disulfide bond</keyword>
<evidence type="ECO:0000256" key="5">
    <source>
        <dbReference type="ARBA" id="ARBA00005363"/>
    </source>
</evidence>
<keyword evidence="15 18" id="KW-0472">Membrane</keyword>
<evidence type="ECO:0000256" key="14">
    <source>
        <dbReference type="ARBA" id="ARBA00023128"/>
    </source>
</evidence>
<proteinExistence type="inferred from homology"/>
<keyword evidence="14" id="KW-0496">Mitochondrion</keyword>
<reference evidence="20 21" key="1">
    <citation type="submission" date="2024-11" db="EMBL/GenBank/DDBJ databases">
        <title>Chromosome-level genome assembly of the freshwater bivalve Anodonta woodiana.</title>
        <authorList>
            <person name="Chen X."/>
        </authorList>
    </citation>
    <scope>NUCLEOTIDE SEQUENCE [LARGE SCALE GENOMIC DNA]</scope>
    <source>
        <strain evidence="20">MN2024</strain>
        <tissue evidence="20">Gills</tissue>
    </source>
</reference>
<dbReference type="InterPro" id="IPR018939">
    <property type="entry name" value="Autophagy-rel_prot_27"/>
</dbReference>
<keyword evidence="8 18" id="KW-0812">Transmembrane</keyword>
<comment type="similarity">
    <text evidence="5">Belongs to the ATG27 family.</text>
</comment>
<gene>
    <name evidence="20" type="ORF">ACJMK2_023398</name>
</gene>
<dbReference type="EMBL" id="JBJQND010000019">
    <property type="protein sequence ID" value="KAL3831675.1"/>
    <property type="molecule type" value="Genomic_DNA"/>
</dbReference>
<dbReference type="GO" id="GO:0031966">
    <property type="term" value="C:mitochondrial membrane"/>
    <property type="evidence" value="ECO:0007669"/>
    <property type="project" value="UniProtKB-SubCell"/>
</dbReference>
<dbReference type="AlphaFoldDB" id="A0ABD3T4P0"/>
<evidence type="ECO:0000256" key="13">
    <source>
        <dbReference type="ARBA" id="ARBA00023034"/>
    </source>
</evidence>
<evidence type="ECO:0000259" key="19">
    <source>
        <dbReference type="PROSITE" id="PS51914"/>
    </source>
</evidence>
<evidence type="ECO:0000256" key="3">
    <source>
        <dbReference type="ARBA" id="ARBA00004394"/>
    </source>
</evidence>
<dbReference type="PROSITE" id="PS51914">
    <property type="entry name" value="MRH"/>
    <property type="match status" value="1"/>
</dbReference>
<accession>A0ABD3T4P0</accession>
<evidence type="ECO:0000256" key="12">
    <source>
        <dbReference type="ARBA" id="ARBA00023006"/>
    </source>
</evidence>
<keyword evidence="10" id="KW-0653">Protein transport</keyword>
<dbReference type="PANTHER" id="PTHR15071">
    <property type="entry name" value="MANNOSE-6-PHOSPHATE RECEPTOR FAMILY MEMBER"/>
    <property type="match status" value="1"/>
</dbReference>
<dbReference type="InterPro" id="IPR044865">
    <property type="entry name" value="MRH_dom"/>
</dbReference>
<keyword evidence="13" id="KW-0333">Golgi apparatus</keyword>
<evidence type="ECO:0000256" key="18">
    <source>
        <dbReference type="SAM" id="Phobius"/>
    </source>
</evidence>
<keyword evidence="12" id="KW-0072">Autophagy</keyword>
<dbReference type="GO" id="GO:0010008">
    <property type="term" value="C:endosome membrane"/>
    <property type="evidence" value="ECO:0007669"/>
    <property type="project" value="UniProtKB-SubCell"/>
</dbReference>
<dbReference type="GO" id="GO:0034045">
    <property type="term" value="C:phagophore assembly site membrane"/>
    <property type="evidence" value="ECO:0007669"/>
    <property type="project" value="UniProtKB-SubCell"/>
</dbReference>
<evidence type="ECO:0000256" key="6">
    <source>
        <dbReference type="ARBA" id="ARBA00013776"/>
    </source>
</evidence>
<evidence type="ECO:0000256" key="1">
    <source>
        <dbReference type="ARBA" id="ARBA00004304"/>
    </source>
</evidence>
<feature type="transmembrane region" description="Helical" evidence="18">
    <location>
        <begin position="179"/>
        <end position="204"/>
    </location>
</feature>
<dbReference type="Gene3D" id="2.70.130.10">
    <property type="entry name" value="Mannose-6-phosphate receptor binding domain"/>
    <property type="match status" value="1"/>
</dbReference>
<comment type="subcellular location">
    <subcellularLocation>
        <location evidence="2">Cytoplasmic vesicle membrane</location>
        <topology evidence="2">Single-pass type I membrane protein</topology>
    </subcellularLocation>
    <subcellularLocation>
        <location evidence="3">Golgi apparatus membrane</location>
    </subcellularLocation>
    <subcellularLocation>
        <location evidence="1">Mitochondrion membrane</location>
        <topology evidence="1">Single-pass membrane protein</topology>
    </subcellularLocation>
    <subcellularLocation>
        <location evidence="4">Preautophagosomal structure membrane</location>
        <topology evidence="4">Single-pass type I membrane protein</topology>
    </subcellularLocation>
</comment>
<evidence type="ECO:0000256" key="10">
    <source>
        <dbReference type="ARBA" id="ARBA00022927"/>
    </source>
</evidence>
<feature type="transmembrane region" description="Helical" evidence="18">
    <location>
        <begin position="7"/>
        <end position="25"/>
    </location>
</feature>
<feature type="domain" description="MRH" evidence="19">
    <location>
        <begin position="37"/>
        <end position="171"/>
    </location>
</feature>
<evidence type="ECO:0000256" key="7">
    <source>
        <dbReference type="ARBA" id="ARBA00022448"/>
    </source>
</evidence>
<dbReference type="SUPFAM" id="SSF50911">
    <property type="entry name" value="Mannose 6-phosphate receptor domain"/>
    <property type="match status" value="1"/>
</dbReference>
<evidence type="ECO:0000256" key="15">
    <source>
        <dbReference type="ARBA" id="ARBA00023136"/>
    </source>
</evidence>
<dbReference type="GO" id="GO:0006914">
    <property type="term" value="P:autophagy"/>
    <property type="evidence" value="ECO:0007669"/>
    <property type="project" value="UniProtKB-KW"/>
</dbReference>
<keyword evidence="17" id="KW-0968">Cytoplasmic vesicle</keyword>
<sequence length="250" mass="27582">MLNWKAFPASMYIGIIICVSLVYIVRCQNPCVDKSSCKCTFKDGSVVDLSSLGNTDSTPRFKDVKSIDGNFYSFNPCYGFNEGSGCTDAAICLTTSDRTTKVLFAHPNDGSFRNDIFSKKLVLYYNSQDIRIPATVDLICDEKAQVPIFSTDGIQQTGLTMSITSKCACVNSCNKTGSVISAGTVLCIIFFSLLLAYLIVGMVFMRFRKNARGLEIVPNVTLWKSIPGLIKDGVMFSVCRPFRSTNYQKI</sequence>
<keyword evidence="7" id="KW-0813">Transport</keyword>
<evidence type="ECO:0000256" key="16">
    <source>
        <dbReference type="ARBA" id="ARBA00023157"/>
    </source>
</evidence>
<keyword evidence="21" id="KW-1185">Reference proteome</keyword>
<evidence type="ECO:0000256" key="11">
    <source>
        <dbReference type="ARBA" id="ARBA00022989"/>
    </source>
</evidence>
<dbReference type="Proteomes" id="UP001634394">
    <property type="component" value="Unassembled WGS sequence"/>
</dbReference>
<dbReference type="GO" id="GO:0000139">
    <property type="term" value="C:Golgi membrane"/>
    <property type="evidence" value="ECO:0007669"/>
    <property type="project" value="UniProtKB-SubCell"/>
</dbReference>
<keyword evidence="9" id="KW-0732">Signal</keyword>
<evidence type="ECO:0000313" key="21">
    <source>
        <dbReference type="Proteomes" id="UP001634394"/>
    </source>
</evidence>
<evidence type="ECO:0000256" key="8">
    <source>
        <dbReference type="ARBA" id="ARBA00022692"/>
    </source>
</evidence>
<evidence type="ECO:0000313" key="20">
    <source>
        <dbReference type="EMBL" id="KAL3831675.1"/>
    </source>
</evidence>
<organism evidence="20 21">
    <name type="scientific">Sinanodonta woodiana</name>
    <name type="common">Chinese pond mussel</name>
    <name type="synonym">Anodonta woodiana</name>
    <dbReference type="NCBI Taxonomy" id="1069815"/>
    <lineage>
        <taxon>Eukaryota</taxon>
        <taxon>Metazoa</taxon>
        <taxon>Spiralia</taxon>
        <taxon>Lophotrochozoa</taxon>
        <taxon>Mollusca</taxon>
        <taxon>Bivalvia</taxon>
        <taxon>Autobranchia</taxon>
        <taxon>Heteroconchia</taxon>
        <taxon>Palaeoheterodonta</taxon>
        <taxon>Unionida</taxon>
        <taxon>Unionoidea</taxon>
        <taxon>Unionidae</taxon>
        <taxon>Unioninae</taxon>
        <taxon>Sinanodonta</taxon>
    </lineage>
</organism>
<evidence type="ECO:0000256" key="9">
    <source>
        <dbReference type="ARBA" id="ARBA00022729"/>
    </source>
</evidence>
<protein>
    <recommendedName>
        <fullName evidence="6">Autophagy-related protein 27</fullName>
    </recommendedName>
</protein>
<name>A0ABD3T4P0_SINWO</name>
<keyword evidence="11 18" id="KW-1133">Transmembrane helix</keyword>
<evidence type="ECO:0000256" key="4">
    <source>
        <dbReference type="ARBA" id="ARBA00004472"/>
    </source>
</evidence>
<comment type="caution">
    <text evidence="20">The sequence shown here is derived from an EMBL/GenBank/DDBJ whole genome shotgun (WGS) entry which is preliminary data.</text>
</comment>
<dbReference type="Pfam" id="PF09451">
    <property type="entry name" value="ATG27"/>
    <property type="match status" value="1"/>
</dbReference>
<dbReference type="InterPro" id="IPR009011">
    <property type="entry name" value="Man6P_isomerase_rcpt-bd_dom_sf"/>
</dbReference>